<dbReference type="AlphaFoldDB" id="A0A9Q0DEQ2"/>
<keyword evidence="2" id="KW-1185">Reference proteome</keyword>
<gene>
    <name evidence="1" type="ORF">NHX12_011166</name>
</gene>
<organism evidence="1 2">
    <name type="scientific">Muraenolepis orangiensis</name>
    <name type="common">Patagonian moray cod</name>
    <dbReference type="NCBI Taxonomy" id="630683"/>
    <lineage>
        <taxon>Eukaryota</taxon>
        <taxon>Metazoa</taxon>
        <taxon>Chordata</taxon>
        <taxon>Craniata</taxon>
        <taxon>Vertebrata</taxon>
        <taxon>Euteleostomi</taxon>
        <taxon>Actinopterygii</taxon>
        <taxon>Neopterygii</taxon>
        <taxon>Teleostei</taxon>
        <taxon>Neoteleostei</taxon>
        <taxon>Acanthomorphata</taxon>
        <taxon>Zeiogadaria</taxon>
        <taxon>Gadariae</taxon>
        <taxon>Gadiformes</taxon>
        <taxon>Muraenolepidoidei</taxon>
        <taxon>Muraenolepididae</taxon>
        <taxon>Muraenolepis</taxon>
    </lineage>
</organism>
<dbReference type="EMBL" id="JANIIK010000116">
    <property type="protein sequence ID" value="KAJ3587569.1"/>
    <property type="molecule type" value="Genomic_DNA"/>
</dbReference>
<comment type="caution">
    <text evidence="1">The sequence shown here is derived from an EMBL/GenBank/DDBJ whole genome shotgun (WGS) entry which is preliminary data.</text>
</comment>
<protein>
    <submittedName>
        <fullName evidence="1">Uncharacterized protein</fullName>
    </submittedName>
</protein>
<proteinExistence type="predicted"/>
<dbReference type="Proteomes" id="UP001148018">
    <property type="component" value="Unassembled WGS sequence"/>
</dbReference>
<name>A0A9Q0DEQ2_9TELE</name>
<reference evidence="1" key="1">
    <citation type="submission" date="2022-07" db="EMBL/GenBank/DDBJ databases">
        <title>Chromosome-level genome of Muraenolepis orangiensis.</title>
        <authorList>
            <person name="Kim J."/>
        </authorList>
    </citation>
    <scope>NUCLEOTIDE SEQUENCE</scope>
    <source>
        <strain evidence="1">KU_S4_2022</strain>
        <tissue evidence="1">Muscle</tissue>
    </source>
</reference>
<evidence type="ECO:0000313" key="2">
    <source>
        <dbReference type="Proteomes" id="UP001148018"/>
    </source>
</evidence>
<accession>A0A9Q0DEQ2</accession>
<evidence type="ECO:0000313" key="1">
    <source>
        <dbReference type="EMBL" id="KAJ3587569.1"/>
    </source>
</evidence>
<sequence>MTDGLSECPGTSQNNDLTTYMKPGVMGLLSVMGCGGGGFEATLSVCWVVVSSVRYDGLSGFWPALGARLQSPNGPISSRLLWDCVKLRLLTLLYQAQ</sequence>